<gene>
    <name evidence="2" type="ORF">RHSIM_Rhsim10G0114600</name>
</gene>
<dbReference type="Proteomes" id="UP000626092">
    <property type="component" value="Unassembled WGS sequence"/>
</dbReference>
<proteinExistence type="predicted"/>
<feature type="compositionally biased region" description="Pro residues" evidence="1">
    <location>
        <begin position="125"/>
        <end position="134"/>
    </location>
</feature>
<feature type="compositionally biased region" description="Basic residues" evidence="1">
    <location>
        <begin position="109"/>
        <end position="121"/>
    </location>
</feature>
<reference evidence="2" key="1">
    <citation type="submission" date="2019-11" db="EMBL/GenBank/DDBJ databases">
        <authorList>
            <person name="Liu Y."/>
            <person name="Hou J."/>
            <person name="Li T.-Q."/>
            <person name="Guan C.-H."/>
            <person name="Wu X."/>
            <person name="Wu H.-Z."/>
            <person name="Ling F."/>
            <person name="Zhang R."/>
            <person name="Shi X.-G."/>
            <person name="Ren J.-P."/>
            <person name="Chen E.-F."/>
            <person name="Sun J.-M."/>
        </authorList>
    </citation>
    <scope>NUCLEOTIDE SEQUENCE</scope>
    <source>
        <strain evidence="2">Adult_tree_wgs_1</strain>
        <tissue evidence="2">Leaves</tissue>
    </source>
</reference>
<protein>
    <submittedName>
        <fullName evidence="2">Uncharacterized protein</fullName>
    </submittedName>
</protein>
<feature type="region of interest" description="Disordered" evidence="1">
    <location>
        <begin position="28"/>
        <end position="143"/>
    </location>
</feature>
<dbReference type="OrthoDB" id="10478133at2759"/>
<dbReference type="AlphaFoldDB" id="A0A834LCR1"/>
<dbReference type="EMBL" id="WJXA01000010">
    <property type="protein sequence ID" value="KAF7129316.1"/>
    <property type="molecule type" value="Genomic_DNA"/>
</dbReference>
<name>A0A834LCR1_RHOSS</name>
<feature type="compositionally biased region" description="Polar residues" evidence="1">
    <location>
        <begin position="87"/>
        <end position="99"/>
    </location>
</feature>
<comment type="caution">
    <text evidence="2">The sequence shown here is derived from an EMBL/GenBank/DDBJ whole genome shotgun (WGS) entry which is preliminary data.</text>
</comment>
<evidence type="ECO:0000313" key="3">
    <source>
        <dbReference type="Proteomes" id="UP000626092"/>
    </source>
</evidence>
<keyword evidence="3" id="KW-1185">Reference proteome</keyword>
<evidence type="ECO:0000313" key="2">
    <source>
        <dbReference type="EMBL" id="KAF7129316.1"/>
    </source>
</evidence>
<organism evidence="2 3">
    <name type="scientific">Rhododendron simsii</name>
    <name type="common">Sims's rhododendron</name>
    <dbReference type="NCBI Taxonomy" id="118357"/>
    <lineage>
        <taxon>Eukaryota</taxon>
        <taxon>Viridiplantae</taxon>
        <taxon>Streptophyta</taxon>
        <taxon>Embryophyta</taxon>
        <taxon>Tracheophyta</taxon>
        <taxon>Spermatophyta</taxon>
        <taxon>Magnoliopsida</taxon>
        <taxon>eudicotyledons</taxon>
        <taxon>Gunneridae</taxon>
        <taxon>Pentapetalae</taxon>
        <taxon>asterids</taxon>
        <taxon>Ericales</taxon>
        <taxon>Ericaceae</taxon>
        <taxon>Ericoideae</taxon>
        <taxon>Rhodoreae</taxon>
        <taxon>Rhododendron</taxon>
    </lineage>
</organism>
<accession>A0A834LCR1</accession>
<sequence length="143" mass="15345">MSRINPKTYHQTHDSLLLLSRNQLQVTPNSVKPAGAAPKLSLPLGPKSEARRSATSNNSGAGIGEIPPGANPPPPSHPKKPCLCRTHLQNPPAASQPTFITPPPAAKTPCRHPTHIHHPTTYHRPTPPSTPPKKPQLMRSLPP</sequence>
<evidence type="ECO:0000256" key="1">
    <source>
        <dbReference type="SAM" id="MobiDB-lite"/>
    </source>
</evidence>